<feature type="region of interest" description="Disordered" evidence="1">
    <location>
        <begin position="16"/>
        <end position="72"/>
    </location>
</feature>
<protein>
    <submittedName>
        <fullName evidence="2">Uncharacterized protein</fullName>
    </submittedName>
</protein>
<accession>A0AAW0G9X6</accession>
<evidence type="ECO:0000313" key="2">
    <source>
        <dbReference type="EMBL" id="KAK7685840.1"/>
    </source>
</evidence>
<name>A0AAW0G9X6_9APHY</name>
<keyword evidence="3" id="KW-1185">Reference proteome</keyword>
<gene>
    <name evidence="2" type="ORF">QCA50_011186</name>
</gene>
<feature type="compositionally biased region" description="Polar residues" evidence="1">
    <location>
        <begin position="96"/>
        <end position="116"/>
    </location>
</feature>
<dbReference type="AlphaFoldDB" id="A0AAW0G9X6"/>
<dbReference type="EMBL" id="JASBNA010000019">
    <property type="protein sequence ID" value="KAK7685840.1"/>
    <property type="molecule type" value="Genomic_DNA"/>
</dbReference>
<organism evidence="2 3">
    <name type="scientific">Cerrena zonata</name>
    <dbReference type="NCBI Taxonomy" id="2478898"/>
    <lineage>
        <taxon>Eukaryota</taxon>
        <taxon>Fungi</taxon>
        <taxon>Dikarya</taxon>
        <taxon>Basidiomycota</taxon>
        <taxon>Agaricomycotina</taxon>
        <taxon>Agaricomycetes</taxon>
        <taxon>Polyporales</taxon>
        <taxon>Cerrenaceae</taxon>
        <taxon>Cerrena</taxon>
    </lineage>
</organism>
<feature type="compositionally biased region" description="Low complexity" evidence="1">
    <location>
        <begin position="42"/>
        <end position="62"/>
    </location>
</feature>
<dbReference type="Proteomes" id="UP001385951">
    <property type="component" value="Unassembled WGS sequence"/>
</dbReference>
<proteinExistence type="predicted"/>
<evidence type="ECO:0000256" key="1">
    <source>
        <dbReference type="SAM" id="MobiDB-lite"/>
    </source>
</evidence>
<evidence type="ECO:0000313" key="3">
    <source>
        <dbReference type="Proteomes" id="UP001385951"/>
    </source>
</evidence>
<feature type="region of interest" description="Disordered" evidence="1">
    <location>
        <begin position="84"/>
        <end position="116"/>
    </location>
</feature>
<feature type="compositionally biased region" description="Polar residues" evidence="1">
    <location>
        <begin position="27"/>
        <end position="38"/>
    </location>
</feature>
<sequence>MATYYSSFFSSGLLASANDPFAHPQTPEANTPRSNTTPLPDETTPTAPSTTTSYTLPSLPESNSNAQVSAPVLRRRRSSITLGASPVTSIKARGSAVSTAQKHHSLLNNASPQGSLRSRARAGSLHESMFSRVSVAAPGDAAETKGLVGRLRSGSIGTALRPRRHMRKPTMPAPPPPTAPLPALPPLPPSLTLTIPNANEHTSLTAPSTPRRTMTRSITSDNFFIPIDTPPMSRTLTPHSGAEDIHMSSPRIALPAGVAPGFDYPSPIETPGEKNIAGYF</sequence>
<reference evidence="2 3" key="1">
    <citation type="submission" date="2022-09" db="EMBL/GenBank/DDBJ databases">
        <authorList>
            <person name="Palmer J.M."/>
        </authorList>
    </citation>
    <scope>NUCLEOTIDE SEQUENCE [LARGE SCALE GENOMIC DNA]</scope>
    <source>
        <strain evidence="2 3">DSM 7382</strain>
    </source>
</reference>
<comment type="caution">
    <text evidence="2">The sequence shown here is derived from an EMBL/GenBank/DDBJ whole genome shotgun (WGS) entry which is preliminary data.</text>
</comment>